<dbReference type="GO" id="GO:0006879">
    <property type="term" value="P:intracellular iron ion homeostasis"/>
    <property type="evidence" value="ECO:0007669"/>
    <property type="project" value="EnsemblFungi"/>
</dbReference>
<dbReference type="GeneID" id="30968366"/>
<evidence type="ECO:0000256" key="11">
    <source>
        <dbReference type="RuleBase" id="RU000488"/>
    </source>
</evidence>
<reference evidence="13" key="1">
    <citation type="submission" date="2016-05" db="EMBL/GenBank/DDBJ databases">
        <title>Comparative genomics of biotechnologically important yeasts.</title>
        <authorList>
            <consortium name="DOE Joint Genome Institute"/>
            <person name="Riley R."/>
            <person name="Haridas S."/>
            <person name="Wolfe K.H."/>
            <person name="Lopes M.R."/>
            <person name="Hittinger C.T."/>
            <person name="Goker M."/>
            <person name="Salamov A."/>
            <person name="Wisecaver J."/>
            <person name="Long T.M."/>
            <person name="Aerts A.L."/>
            <person name="Barry K."/>
            <person name="Choi C."/>
            <person name="Clum A."/>
            <person name="Coughlan A.Y."/>
            <person name="Deshpande S."/>
            <person name="Douglass A.P."/>
            <person name="Hanson S.J."/>
            <person name="Klenk H.-P."/>
            <person name="Labutti K."/>
            <person name="Lapidus A."/>
            <person name="Lindquist E."/>
            <person name="Lipzen A."/>
            <person name="Meier-Kolthoff J.P."/>
            <person name="Ohm R.A."/>
            <person name="Otillar R.P."/>
            <person name="Pangilinan J."/>
            <person name="Peng Y."/>
            <person name="Rokas A."/>
            <person name="Rosa C.A."/>
            <person name="Scheuner C."/>
            <person name="Sibirny A.A."/>
            <person name="Slot J.C."/>
            <person name="Stielow J.B."/>
            <person name="Sun H."/>
            <person name="Kurtzman C.P."/>
            <person name="Blackwell M."/>
            <person name="Grigoriev I.V."/>
            <person name="Jeffries T.W."/>
        </authorList>
    </citation>
    <scope>NUCLEOTIDE SEQUENCE [LARGE SCALE GENOMIC DNA]</scope>
    <source>
        <strain evidence="13">DSM 1968</strain>
    </source>
</reference>
<dbReference type="InParanoid" id="A0A1D2VGF1"/>
<name>A0A1D2VGF1_9ASCO</name>
<dbReference type="Proteomes" id="UP000095038">
    <property type="component" value="Unassembled WGS sequence"/>
</dbReference>
<comment type="similarity">
    <text evidence="2 11">Belongs to the mitochondrial carrier (TC 2.A.29) family.</text>
</comment>
<dbReference type="OrthoDB" id="1747031at2759"/>
<keyword evidence="8" id="KW-0496">Mitochondrion</keyword>
<evidence type="ECO:0000256" key="9">
    <source>
        <dbReference type="ARBA" id="ARBA00023136"/>
    </source>
</evidence>
<dbReference type="SUPFAM" id="SSF103506">
    <property type="entry name" value="Mitochondrial carrier"/>
    <property type="match status" value="1"/>
</dbReference>
<dbReference type="GO" id="GO:0030170">
    <property type="term" value="F:pyridoxal phosphate binding"/>
    <property type="evidence" value="ECO:0007669"/>
    <property type="project" value="EnsemblFungi"/>
</dbReference>
<dbReference type="PANTHER" id="PTHR45760:SF2">
    <property type="entry name" value="FI19922P1-RELATED"/>
    <property type="match status" value="1"/>
</dbReference>
<proteinExistence type="inferred from homology"/>
<dbReference type="STRING" id="1344418.A0A1D2VGF1"/>
<sequence length="381" mass="43113">MLDYKKDLLPALKQDTPSVSPTLTVSQRMLSACTGSLLTCMILTPFDVVRIRLQQQHLISLSALVDCGLPKHVCCQHKTLFWQSSNSSIKDYCSSYFAVRQSKLNGTFDAFNYIYKNEGLLSLWRGISLALIISVPANIIYFTGYEYLRDHSPLKDRYPSINPLISGAFARTLAVSIISPMELLKTKLQAIPSRSNQSAVNNNLLKDLLSDTYSSVQKNGIKSLFRGLELTLFRDVPFSAVYWFSYEFSKKRLSNLDYFKKNDTNETVFIRSFLCGSISGTIAAFFTNPFDVGKTRLQVSVDEDFNLKNSTNPLVRKYQNPNIILKKESMFKYLSNIVKDEGFSALYIGLIPRVLKIAPSCAIMISTYEISKKFFGNKQSH</sequence>
<evidence type="ECO:0000256" key="3">
    <source>
        <dbReference type="ARBA" id="ARBA00022448"/>
    </source>
</evidence>
<organism evidence="12 13">
    <name type="scientific">Ascoidea rubescens DSM 1968</name>
    <dbReference type="NCBI Taxonomy" id="1344418"/>
    <lineage>
        <taxon>Eukaryota</taxon>
        <taxon>Fungi</taxon>
        <taxon>Dikarya</taxon>
        <taxon>Ascomycota</taxon>
        <taxon>Saccharomycotina</taxon>
        <taxon>Saccharomycetes</taxon>
        <taxon>Ascoideaceae</taxon>
        <taxon>Ascoidea</taxon>
    </lineage>
</organism>
<evidence type="ECO:0000256" key="10">
    <source>
        <dbReference type="PROSITE-ProRule" id="PRU00282"/>
    </source>
</evidence>
<dbReference type="InterPro" id="IPR023395">
    <property type="entry name" value="MCP_dom_sf"/>
</dbReference>
<feature type="repeat" description="Solcar" evidence="10">
    <location>
        <begin position="267"/>
        <end position="374"/>
    </location>
</feature>
<dbReference type="Gene3D" id="1.50.40.10">
    <property type="entry name" value="Mitochondrial carrier domain"/>
    <property type="match status" value="1"/>
</dbReference>
<keyword evidence="9 10" id="KW-0472">Membrane</keyword>
<dbReference type="FunCoup" id="A0A1D2VGF1">
    <property type="interactions" value="865"/>
</dbReference>
<accession>A0A1D2VGF1</accession>
<evidence type="ECO:0000256" key="8">
    <source>
        <dbReference type="ARBA" id="ARBA00023128"/>
    </source>
</evidence>
<keyword evidence="3 11" id="KW-0813">Transport</keyword>
<keyword evidence="4 10" id="KW-0812">Transmembrane</keyword>
<dbReference type="RefSeq" id="XP_020046927.1">
    <property type="nucleotide sequence ID" value="XM_020194730.1"/>
</dbReference>
<feature type="repeat" description="Solcar" evidence="10">
    <location>
        <begin position="23"/>
        <end position="151"/>
    </location>
</feature>
<keyword evidence="5" id="KW-0677">Repeat</keyword>
<dbReference type="GO" id="GO:0005743">
    <property type="term" value="C:mitochondrial inner membrane"/>
    <property type="evidence" value="ECO:0007669"/>
    <property type="project" value="UniProtKB-SubCell"/>
</dbReference>
<keyword evidence="13" id="KW-1185">Reference proteome</keyword>
<evidence type="ECO:0000256" key="7">
    <source>
        <dbReference type="ARBA" id="ARBA00022989"/>
    </source>
</evidence>
<dbReference type="InterPro" id="IPR018108">
    <property type="entry name" value="MCP_transmembrane"/>
</dbReference>
<evidence type="ECO:0000313" key="13">
    <source>
        <dbReference type="Proteomes" id="UP000095038"/>
    </source>
</evidence>
<gene>
    <name evidence="12" type="ORF">ASCRUDRAFT_8249</name>
</gene>
<keyword evidence="7" id="KW-1133">Transmembrane helix</keyword>
<dbReference type="GO" id="GO:0031921">
    <property type="term" value="P:pyridoxal phosphate transport"/>
    <property type="evidence" value="ECO:0007669"/>
    <property type="project" value="EnsemblFungi"/>
</dbReference>
<dbReference type="EMBL" id="KV454481">
    <property type="protein sequence ID" value="ODV60620.1"/>
    <property type="molecule type" value="Genomic_DNA"/>
</dbReference>
<evidence type="ECO:0000256" key="6">
    <source>
        <dbReference type="ARBA" id="ARBA00022792"/>
    </source>
</evidence>
<dbReference type="Pfam" id="PF00153">
    <property type="entry name" value="Mito_carr"/>
    <property type="match status" value="3"/>
</dbReference>
<evidence type="ECO:0000313" key="12">
    <source>
        <dbReference type="EMBL" id="ODV60620.1"/>
    </source>
</evidence>
<dbReference type="GO" id="GO:1990542">
    <property type="term" value="P:mitochondrial transmembrane transport"/>
    <property type="evidence" value="ECO:0007669"/>
    <property type="project" value="InterPro"/>
</dbReference>
<protein>
    <submittedName>
        <fullName evidence="12">Mitochondrial protein of the mitochondrial carrier family</fullName>
    </submittedName>
</protein>
<dbReference type="InterPro" id="IPR045315">
    <property type="entry name" value="Mtm1-like"/>
</dbReference>
<dbReference type="PROSITE" id="PS50920">
    <property type="entry name" value="SOLCAR"/>
    <property type="match status" value="3"/>
</dbReference>
<dbReference type="AlphaFoldDB" id="A0A1D2VGF1"/>
<keyword evidence="6" id="KW-0999">Mitochondrion inner membrane</keyword>
<evidence type="ECO:0000256" key="2">
    <source>
        <dbReference type="ARBA" id="ARBA00006375"/>
    </source>
</evidence>
<evidence type="ECO:0000256" key="1">
    <source>
        <dbReference type="ARBA" id="ARBA00004448"/>
    </source>
</evidence>
<comment type="subcellular location">
    <subcellularLocation>
        <location evidence="1">Mitochondrion inner membrane</location>
        <topology evidence="1">Multi-pass membrane protein</topology>
    </subcellularLocation>
</comment>
<feature type="repeat" description="Solcar" evidence="10">
    <location>
        <begin position="158"/>
        <end position="252"/>
    </location>
</feature>
<dbReference type="PANTHER" id="PTHR45760">
    <property type="entry name" value="FI19922P1-RELATED"/>
    <property type="match status" value="1"/>
</dbReference>
<evidence type="ECO:0000256" key="4">
    <source>
        <dbReference type="ARBA" id="ARBA00022692"/>
    </source>
</evidence>
<evidence type="ECO:0000256" key="5">
    <source>
        <dbReference type="ARBA" id="ARBA00022737"/>
    </source>
</evidence>